<evidence type="ECO:0000256" key="5">
    <source>
        <dbReference type="ARBA" id="ARBA00022505"/>
    </source>
</evidence>
<dbReference type="InterPro" id="IPR036688">
    <property type="entry name" value="MoeA_C_domain_IV_sf"/>
</dbReference>
<sequence length="417" mass="43432">MAQLSDDCFAFGGALMRIEDAADLIAARLPVLAGTEWVSLAEADGRVAAEDVVAGHCVPPFANSAVDGYAVRFADLACDGETRLPVRGRLPAGAAPEAVAAAGGAVRIFTGAVLPPGADTVFMQEDVRRDGDAVLLPTGLKRGANARAAGEDVARGERIIAAGRRLVPPDLALAAATGHARLPVRTRLRIALFSTGDELAEPGTPLAAGAIHDSNRVMLASLLTRLGASVHDLGILRDEPQALARRLAEAARDHDLILTSGGVSTGEEDHVRTAVETVGQLLFWRLAIKPGRPVAMGLVDGTPFVGLPGNPVAVYVTLLFVVRPLLARLGGMVLPPPKPRTVRAAFAYRKKAGRREFVRVSLATGPDGLVEAHNFPREGAGLLTSLTGSDGLAELPDDATGVTPGDALVFHPHTGLW</sequence>
<dbReference type="SMART" id="SM00852">
    <property type="entry name" value="MoCF_biosynth"/>
    <property type="match status" value="1"/>
</dbReference>
<evidence type="ECO:0000256" key="1">
    <source>
        <dbReference type="ARBA" id="ARBA00001946"/>
    </source>
</evidence>
<dbReference type="PROSITE" id="PS01079">
    <property type="entry name" value="MOCF_BIOSYNTHESIS_2"/>
    <property type="match status" value="1"/>
</dbReference>
<dbReference type="SUPFAM" id="SSF63882">
    <property type="entry name" value="MoeA N-terminal region -like"/>
    <property type="match status" value="1"/>
</dbReference>
<dbReference type="GO" id="GO:0005829">
    <property type="term" value="C:cytosol"/>
    <property type="evidence" value="ECO:0007669"/>
    <property type="project" value="TreeGrafter"/>
</dbReference>
<dbReference type="GO" id="GO:0061599">
    <property type="term" value="F:molybdopterin molybdotransferase activity"/>
    <property type="evidence" value="ECO:0007669"/>
    <property type="project" value="UniProtKB-UniRule"/>
</dbReference>
<keyword evidence="9 11" id="KW-0501">Molybdenum cofactor biosynthesis</keyword>
<dbReference type="OrthoDB" id="9804758at2"/>
<dbReference type="SUPFAM" id="SSF53218">
    <property type="entry name" value="Molybdenum cofactor biosynthesis proteins"/>
    <property type="match status" value="1"/>
</dbReference>
<dbReference type="UniPathway" id="UPA00344"/>
<dbReference type="Gene3D" id="3.40.980.10">
    <property type="entry name" value="MoaB/Mog-like domain"/>
    <property type="match status" value="1"/>
</dbReference>
<keyword evidence="8 11" id="KW-0460">Magnesium</keyword>
<evidence type="ECO:0000256" key="2">
    <source>
        <dbReference type="ARBA" id="ARBA00002901"/>
    </source>
</evidence>
<gene>
    <name evidence="13" type="ORF">SAMN05192565_113100</name>
</gene>
<evidence type="ECO:0000256" key="7">
    <source>
        <dbReference type="ARBA" id="ARBA00022723"/>
    </source>
</evidence>
<evidence type="ECO:0000256" key="4">
    <source>
        <dbReference type="ARBA" id="ARBA00010763"/>
    </source>
</evidence>
<comment type="similarity">
    <text evidence="4 11">Belongs to the MoeA family.</text>
</comment>
<keyword evidence="14" id="KW-1185">Reference proteome</keyword>
<dbReference type="InterPro" id="IPR036425">
    <property type="entry name" value="MoaB/Mog-like_dom_sf"/>
</dbReference>
<dbReference type="EMBL" id="FOPM01000013">
    <property type="protein sequence ID" value="SFG85033.1"/>
    <property type="molecule type" value="Genomic_DNA"/>
</dbReference>
<organism evidence="13 14">
    <name type="scientific">Methylobacterium gossipiicola</name>
    <dbReference type="NCBI Taxonomy" id="582675"/>
    <lineage>
        <taxon>Bacteria</taxon>
        <taxon>Pseudomonadati</taxon>
        <taxon>Pseudomonadota</taxon>
        <taxon>Alphaproteobacteria</taxon>
        <taxon>Hyphomicrobiales</taxon>
        <taxon>Methylobacteriaceae</taxon>
        <taxon>Methylobacterium</taxon>
    </lineage>
</organism>
<dbReference type="CDD" id="cd00887">
    <property type="entry name" value="MoeA"/>
    <property type="match status" value="1"/>
</dbReference>
<evidence type="ECO:0000256" key="3">
    <source>
        <dbReference type="ARBA" id="ARBA00005046"/>
    </source>
</evidence>
<comment type="catalytic activity">
    <reaction evidence="10">
        <text>adenylyl-molybdopterin + molybdate = Mo-molybdopterin + AMP + H(+)</text>
        <dbReference type="Rhea" id="RHEA:35047"/>
        <dbReference type="ChEBI" id="CHEBI:15378"/>
        <dbReference type="ChEBI" id="CHEBI:36264"/>
        <dbReference type="ChEBI" id="CHEBI:62727"/>
        <dbReference type="ChEBI" id="CHEBI:71302"/>
        <dbReference type="ChEBI" id="CHEBI:456215"/>
        <dbReference type="EC" id="2.10.1.1"/>
    </reaction>
</comment>
<dbReference type="GO" id="GO:0006777">
    <property type="term" value="P:Mo-molybdopterin cofactor biosynthetic process"/>
    <property type="evidence" value="ECO:0007669"/>
    <property type="project" value="UniProtKB-UniRule"/>
</dbReference>
<dbReference type="RefSeq" id="WP_091972420.1">
    <property type="nucleotide sequence ID" value="NZ_FOPM01000013.1"/>
</dbReference>
<dbReference type="InterPro" id="IPR036135">
    <property type="entry name" value="MoeA_linker/N_sf"/>
</dbReference>
<dbReference type="Proteomes" id="UP000199229">
    <property type="component" value="Unassembled WGS sequence"/>
</dbReference>
<evidence type="ECO:0000256" key="11">
    <source>
        <dbReference type="RuleBase" id="RU365090"/>
    </source>
</evidence>
<dbReference type="GO" id="GO:0046872">
    <property type="term" value="F:metal ion binding"/>
    <property type="evidence" value="ECO:0007669"/>
    <property type="project" value="UniProtKB-UniRule"/>
</dbReference>
<dbReference type="Gene3D" id="2.170.190.11">
    <property type="entry name" value="Molybdopterin biosynthesis moea protein, domain 3"/>
    <property type="match status" value="1"/>
</dbReference>
<dbReference type="Gene3D" id="3.90.105.10">
    <property type="entry name" value="Molybdopterin biosynthesis moea protein, domain 2"/>
    <property type="match status" value="1"/>
</dbReference>
<dbReference type="InterPro" id="IPR038987">
    <property type="entry name" value="MoeA-like"/>
</dbReference>
<keyword evidence="5 11" id="KW-0500">Molybdenum</keyword>
<dbReference type="InterPro" id="IPR005110">
    <property type="entry name" value="MoeA_linker/N"/>
</dbReference>
<dbReference type="Pfam" id="PF00994">
    <property type="entry name" value="MoCF_biosynth"/>
    <property type="match status" value="1"/>
</dbReference>
<keyword evidence="6 11" id="KW-0808">Transferase</keyword>
<evidence type="ECO:0000313" key="13">
    <source>
        <dbReference type="EMBL" id="SFG85033.1"/>
    </source>
</evidence>
<dbReference type="InterPro" id="IPR005111">
    <property type="entry name" value="MoeA_C_domain_IV"/>
</dbReference>
<protein>
    <recommendedName>
        <fullName evidence="11">Molybdopterin molybdenumtransferase</fullName>
        <ecNumber evidence="11">2.10.1.1</ecNumber>
    </recommendedName>
</protein>
<evidence type="ECO:0000256" key="6">
    <source>
        <dbReference type="ARBA" id="ARBA00022679"/>
    </source>
</evidence>
<feature type="domain" description="MoaB/Mog" evidence="12">
    <location>
        <begin position="191"/>
        <end position="328"/>
    </location>
</feature>
<comment type="pathway">
    <text evidence="3 11">Cofactor biosynthesis; molybdopterin biosynthesis.</text>
</comment>
<accession>A0A1I2V7K4</accession>
<dbReference type="Pfam" id="PF03454">
    <property type="entry name" value="MoeA_C"/>
    <property type="match status" value="1"/>
</dbReference>
<comment type="function">
    <text evidence="2 11">Catalyzes the insertion of molybdate into adenylated molybdopterin with the concomitant release of AMP.</text>
</comment>
<evidence type="ECO:0000256" key="10">
    <source>
        <dbReference type="ARBA" id="ARBA00047317"/>
    </source>
</evidence>
<dbReference type="SUPFAM" id="SSF63867">
    <property type="entry name" value="MoeA C-terminal domain-like"/>
    <property type="match status" value="1"/>
</dbReference>
<proteinExistence type="inferred from homology"/>
<dbReference type="PANTHER" id="PTHR10192">
    <property type="entry name" value="MOLYBDOPTERIN BIOSYNTHESIS PROTEIN"/>
    <property type="match status" value="1"/>
</dbReference>
<dbReference type="NCBIfam" id="TIGR00177">
    <property type="entry name" value="molyb_syn"/>
    <property type="match status" value="1"/>
</dbReference>
<dbReference type="EC" id="2.10.1.1" evidence="11"/>
<name>A0A1I2V7K4_9HYPH</name>
<dbReference type="InterPro" id="IPR008284">
    <property type="entry name" value="MoCF_biosynth_CS"/>
</dbReference>
<dbReference type="PANTHER" id="PTHR10192:SF5">
    <property type="entry name" value="GEPHYRIN"/>
    <property type="match status" value="1"/>
</dbReference>
<dbReference type="NCBIfam" id="NF045515">
    <property type="entry name" value="Glp_gephyrin"/>
    <property type="match status" value="1"/>
</dbReference>
<evidence type="ECO:0000313" key="14">
    <source>
        <dbReference type="Proteomes" id="UP000199229"/>
    </source>
</evidence>
<evidence type="ECO:0000256" key="8">
    <source>
        <dbReference type="ARBA" id="ARBA00022842"/>
    </source>
</evidence>
<dbReference type="AlphaFoldDB" id="A0A1I2V7K4"/>
<dbReference type="STRING" id="582675.SAMN05192565_113100"/>
<evidence type="ECO:0000259" key="12">
    <source>
        <dbReference type="SMART" id="SM00852"/>
    </source>
</evidence>
<reference evidence="14" key="1">
    <citation type="submission" date="2016-10" db="EMBL/GenBank/DDBJ databases">
        <authorList>
            <person name="Varghese N."/>
            <person name="Submissions S."/>
        </authorList>
    </citation>
    <scope>NUCLEOTIDE SEQUENCE [LARGE SCALE GENOMIC DNA]</scope>
    <source>
        <strain evidence="14">Gh-105</strain>
    </source>
</reference>
<keyword evidence="7 11" id="KW-0479">Metal-binding</keyword>
<dbReference type="Pfam" id="PF03453">
    <property type="entry name" value="MoeA_N"/>
    <property type="match status" value="1"/>
</dbReference>
<dbReference type="InterPro" id="IPR001453">
    <property type="entry name" value="MoaB/Mog_dom"/>
</dbReference>
<dbReference type="Gene3D" id="2.40.340.10">
    <property type="entry name" value="MoeA, C-terminal, domain IV"/>
    <property type="match status" value="1"/>
</dbReference>
<comment type="cofactor">
    <cofactor evidence="1 11">
        <name>Mg(2+)</name>
        <dbReference type="ChEBI" id="CHEBI:18420"/>
    </cofactor>
</comment>
<dbReference type="FunFam" id="3.40.980.10:FF:000004">
    <property type="entry name" value="Molybdopterin molybdenumtransferase"/>
    <property type="match status" value="1"/>
</dbReference>
<evidence type="ECO:0000256" key="9">
    <source>
        <dbReference type="ARBA" id="ARBA00023150"/>
    </source>
</evidence>